<dbReference type="InterPro" id="IPR028939">
    <property type="entry name" value="P5C_Rdtase_cat_N"/>
</dbReference>
<evidence type="ECO:0000259" key="1">
    <source>
        <dbReference type="Pfam" id="PF03807"/>
    </source>
</evidence>
<evidence type="ECO:0000313" key="2">
    <source>
        <dbReference type="EMBL" id="QMU98821.1"/>
    </source>
</evidence>
<sequence length="226" mass="23188">MRTLGIIGAGRLGRVLAALAADAGYRVLIARSGDPAPIARAMSAIGAEAASVSDVVAGADAVVLALPLGRYRTLPAESMRGMLVIDAMNYWWGADGDRPDLDDPRTSTSELVQKHLAGARVVKGLGHMGYQDVEDEARPAGASGRKAIAIAGESADDLEVVSRLVDDLGFDPVIAGGLASGIMLEPGADAFGADVDAGELREMLDGFATSRRGIVVARARGGVLPA</sequence>
<dbReference type="SUPFAM" id="SSF51735">
    <property type="entry name" value="NAD(P)-binding Rossmann-fold domains"/>
    <property type="match status" value="1"/>
</dbReference>
<dbReference type="Gene3D" id="3.40.50.720">
    <property type="entry name" value="NAD(P)-binding Rossmann-like Domain"/>
    <property type="match status" value="1"/>
</dbReference>
<organism evidence="2 3">
    <name type="scientific">Microbacterium esteraromaticum</name>
    <dbReference type="NCBI Taxonomy" id="57043"/>
    <lineage>
        <taxon>Bacteria</taxon>
        <taxon>Bacillati</taxon>
        <taxon>Actinomycetota</taxon>
        <taxon>Actinomycetes</taxon>
        <taxon>Micrococcales</taxon>
        <taxon>Microbacteriaceae</taxon>
        <taxon>Microbacterium</taxon>
    </lineage>
</organism>
<dbReference type="InterPro" id="IPR036291">
    <property type="entry name" value="NAD(P)-bd_dom_sf"/>
</dbReference>
<dbReference type="AlphaFoldDB" id="A0A7D8AFL5"/>
<proteinExistence type="predicted"/>
<dbReference type="Proteomes" id="UP000515708">
    <property type="component" value="Chromosome"/>
</dbReference>
<dbReference type="Pfam" id="PF03807">
    <property type="entry name" value="F420_oxidored"/>
    <property type="match status" value="1"/>
</dbReference>
<feature type="domain" description="Pyrroline-5-carboxylate reductase catalytic N-terminal" evidence="1">
    <location>
        <begin position="4"/>
        <end position="90"/>
    </location>
</feature>
<gene>
    <name evidence="2" type="ORF">FVO59_15910</name>
</gene>
<name>A0A7D8AFL5_9MICO</name>
<accession>A0A7D8AFL5</accession>
<protein>
    <submittedName>
        <fullName evidence="2">NADP oxidoreductase</fullName>
    </submittedName>
</protein>
<reference evidence="2 3" key="1">
    <citation type="journal article" date="2020" name="Front. Microbiol.">
        <title>Design of Bacterial Strain-Specific qPCR Assays Using NGS Data and Publicly Available Resources and Its Application to Track Biocontrol Strains.</title>
        <authorList>
            <person name="Hernandez I."/>
            <person name="Sant C."/>
            <person name="Martinez R."/>
            <person name="Fernandez C."/>
        </authorList>
    </citation>
    <scope>NUCLEOTIDE SEQUENCE [LARGE SCALE GENOMIC DNA]</scope>
    <source>
        <strain evidence="2 3">B24</strain>
    </source>
</reference>
<dbReference type="EMBL" id="CP043732">
    <property type="protein sequence ID" value="QMU98821.1"/>
    <property type="molecule type" value="Genomic_DNA"/>
</dbReference>
<evidence type="ECO:0000313" key="3">
    <source>
        <dbReference type="Proteomes" id="UP000515708"/>
    </source>
</evidence>